<keyword evidence="5 8" id="KW-0560">Oxidoreductase</keyword>
<evidence type="ECO:0000256" key="4">
    <source>
        <dbReference type="ARBA" id="ARBA00015132"/>
    </source>
</evidence>
<comment type="similarity">
    <text evidence="2 8">Belongs to the UDP-glucose/GDP-mannose dehydrogenase family.</text>
</comment>
<evidence type="ECO:0000313" key="11">
    <source>
        <dbReference type="Proteomes" id="UP001053296"/>
    </source>
</evidence>
<dbReference type="InterPro" id="IPR014027">
    <property type="entry name" value="UDP-Glc/GDP-Man_DH_C"/>
</dbReference>
<evidence type="ECO:0000256" key="8">
    <source>
        <dbReference type="PIRNR" id="PIRNR000124"/>
    </source>
</evidence>
<dbReference type="RefSeq" id="WP_229591105.1">
    <property type="nucleotide sequence ID" value="NZ_AP024485.1"/>
</dbReference>
<evidence type="ECO:0000256" key="3">
    <source>
        <dbReference type="ARBA" id="ARBA00012954"/>
    </source>
</evidence>
<dbReference type="EC" id="1.1.1.22" evidence="3 8"/>
<dbReference type="Proteomes" id="UP001053296">
    <property type="component" value="Chromosome"/>
</dbReference>
<reference evidence="10" key="1">
    <citation type="journal article" date="2022" name="Arch. Microbiol.">
        <title>Pseudodesulfovibrio sediminis sp. nov., a mesophilic and neutrophilic sulfate-reducing bacterium isolated from sediment of a brackish lake.</title>
        <authorList>
            <person name="Takahashi A."/>
            <person name="Kojima H."/>
            <person name="Watanabe M."/>
            <person name="Fukui M."/>
        </authorList>
    </citation>
    <scope>NUCLEOTIDE SEQUENCE</scope>
    <source>
        <strain evidence="10">SF6</strain>
    </source>
</reference>
<dbReference type="InterPro" id="IPR001732">
    <property type="entry name" value="UDP-Glc/GDP-Man_DH_N"/>
</dbReference>
<dbReference type="SUPFAM" id="SSF48179">
    <property type="entry name" value="6-phosphogluconate dehydrogenase C-terminal domain-like"/>
    <property type="match status" value="1"/>
</dbReference>
<dbReference type="PIRSF" id="PIRSF500134">
    <property type="entry name" value="UDPglc_DH_bac"/>
    <property type="match status" value="1"/>
</dbReference>
<dbReference type="Pfam" id="PF00984">
    <property type="entry name" value="UDPG_MGDP_dh"/>
    <property type="match status" value="1"/>
</dbReference>
<dbReference type="Gene3D" id="3.40.50.720">
    <property type="entry name" value="NAD(P)-binding Rossmann-like Domain"/>
    <property type="match status" value="2"/>
</dbReference>
<dbReference type="PANTHER" id="PTHR43750">
    <property type="entry name" value="UDP-GLUCOSE 6-DEHYDROGENASE TUAD"/>
    <property type="match status" value="1"/>
</dbReference>
<dbReference type="NCBIfam" id="TIGR03026">
    <property type="entry name" value="NDP-sugDHase"/>
    <property type="match status" value="1"/>
</dbReference>
<keyword evidence="11" id="KW-1185">Reference proteome</keyword>
<dbReference type="Pfam" id="PF03720">
    <property type="entry name" value="UDPG_MGDP_dh_C"/>
    <property type="match status" value="1"/>
</dbReference>
<dbReference type="PANTHER" id="PTHR43750:SF3">
    <property type="entry name" value="UDP-GLUCOSE 6-DEHYDROGENASE TUAD"/>
    <property type="match status" value="1"/>
</dbReference>
<evidence type="ECO:0000313" key="10">
    <source>
        <dbReference type="EMBL" id="BCS89117.1"/>
    </source>
</evidence>
<dbReference type="InterPro" id="IPR008927">
    <property type="entry name" value="6-PGluconate_DH-like_C_sf"/>
</dbReference>
<comment type="catalytic activity">
    <reaction evidence="7 8">
        <text>UDP-alpha-D-glucose + 2 NAD(+) + H2O = UDP-alpha-D-glucuronate + 2 NADH + 3 H(+)</text>
        <dbReference type="Rhea" id="RHEA:23596"/>
        <dbReference type="ChEBI" id="CHEBI:15377"/>
        <dbReference type="ChEBI" id="CHEBI:15378"/>
        <dbReference type="ChEBI" id="CHEBI:57540"/>
        <dbReference type="ChEBI" id="CHEBI:57945"/>
        <dbReference type="ChEBI" id="CHEBI:58052"/>
        <dbReference type="ChEBI" id="CHEBI:58885"/>
        <dbReference type="EC" id="1.1.1.22"/>
    </reaction>
</comment>
<sequence>MNICIVGTGYVGLVSAACFSEMGNTVFCVDANPTVVEALKNGKIHIFEPGLEGIVTRNARQGRLHFTTDLNEGLEHAEIVFIAVGTPCGTDGVCDLSHVEAVASQIGRHMTSHKIIVNKSTVPVGTADRVRSLISEALRKRGEDIPFDVVSNPEFLKEGDAINDFMKPDRVIVGTENENTALILRTLYAPFARSREKIIVMDTRSAEMTKYAANCMLATKISFINEIANICERVGADVSDVRMGIGSDSRIGYHFIYPGAGYGGSCFPKDVKALIGTAAENDYEAALIKSVDKVNNAQKHILSAKISDYYAPQGGVKDKTLALWGIAFKANTDDIREAPAIEIIKDLTEKGMNVRAFDPEANERACDLLAQVDRLTIVEDQESVLDGADALAVITDWNQFRNPDLDTIKAKLTAPVIFDGRNLYNPVEMGKAGFAYFSIGRRPINEDVR</sequence>
<accession>A0ABN6EUI2</accession>
<evidence type="ECO:0000259" key="9">
    <source>
        <dbReference type="SMART" id="SM00984"/>
    </source>
</evidence>
<dbReference type="SUPFAM" id="SSF51735">
    <property type="entry name" value="NAD(P)-binding Rossmann-fold domains"/>
    <property type="match status" value="1"/>
</dbReference>
<comment type="pathway">
    <text evidence="1">Nucleotide-sugar biosynthesis; UDP-alpha-D-glucuronate biosynthesis; UDP-alpha-D-glucuronate from UDP-alpha-D-glucose: step 1/1.</text>
</comment>
<dbReference type="InterPro" id="IPR028357">
    <property type="entry name" value="UDPglc_DH_bac"/>
</dbReference>
<name>A0ABN6EUI2_9BACT</name>
<dbReference type="PIRSF" id="PIRSF000124">
    <property type="entry name" value="UDPglc_GDPman_dh"/>
    <property type="match status" value="1"/>
</dbReference>
<dbReference type="InterPro" id="IPR036291">
    <property type="entry name" value="NAD(P)-bd_dom_sf"/>
</dbReference>
<dbReference type="InterPro" id="IPR014026">
    <property type="entry name" value="UDP-Glc/GDP-Man_DH_dimer"/>
</dbReference>
<evidence type="ECO:0000256" key="6">
    <source>
        <dbReference type="ARBA" id="ARBA00023027"/>
    </source>
</evidence>
<gene>
    <name evidence="10" type="primary">ugd_2</name>
    <name evidence="10" type="ORF">PSDVSF_23590</name>
</gene>
<proteinExistence type="inferred from homology"/>
<organism evidence="10 11">
    <name type="scientific">Pseudodesulfovibrio sediminis</name>
    <dbReference type="NCBI Taxonomy" id="2810563"/>
    <lineage>
        <taxon>Bacteria</taxon>
        <taxon>Pseudomonadati</taxon>
        <taxon>Thermodesulfobacteriota</taxon>
        <taxon>Desulfovibrionia</taxon>
        <taxon>Desulfovibrionales</taxon>
        <taxon>Desulfovibrionaceae</taxon>
    </lineage>
</organism>
<dbReference type="InterPro" id="IPR036220">
    <property type="entry name" value="UDP-Glc/GDP-Man_DH_C_sf"/>
</dbReference>
<dbReference type="SMART" id="SM00984">
    <property type="entry name" value="UDPG_MGDP_dh_C"/>
    <property type="match status" value="1"/>
</dbReference>
<evidence type="ECO:0000256" key="1">
    <source>
        <dbReference type="ARBA" id="ARBA00004701"/>
    </source>
</evidence>
<dbReference type="SUPFAM" id="SSF52413">
    <property type="entry name" value="UDP-glucose/GDP-mannose dehydrogenase C-terminal domain"/>
    <property type="match status" value="1"/>
</dbReference>
<evidence type="ECO:0000256" key="5">
    <source>
        <dbReference type="ARBA" id="ARBA00023002"/>
    </source>
</evidence>
<dbReference type="Pfam" id="PF03721">
    <property type="entry name" value="UDPG_MGDP_dh_N"/>
    <property type="match status" value="1"/>
</dbReference>
<dbReference type="Gene3D" id="1.20.5.100">
    <property type="entry name" value="Cytochrome c1, transmembrane anchor, C-terminal"/>
    <property type="match status" value="1"/>
</dbReference>
<dbReference type="InterPro" id="IPR017476">
    <property type="entry name" value="UDP-Glc/GDP-Man"/>
</dbReference>
<dbReference type="EMBL" id="AP024485">
    <property type="protein sequence ID" value="BCS89117.1"/>
    <property type="molecule type" value="Genomic_DNA"/>
</dbReference>
<evidence type="ECO:0000256" key="2">
    <source>
        <dbReference type="ARBA" id="ARBA00006601"/>
    </source>
</evidence>
<protein>
    <recommendedName>
        <fullName evidence="4 8">UDP-glucose 6-dehydrogenase</fullName>
        <ecNumber evidence="3 8">1.1.1.22</ecNumber>
    </recommendedName>
</protein>
<feature type="domain" description="UDP-glucose/GDP-mannose dehydrogenase C-terminal" evidence="9">
    <location>
        <begin position="322"/>
        <end position="426"/>
    </location>
</feature>
<keyword evidence="6 8" id="KW-0520">NAD</keyword>
<evidence type="ECO:0000256" key="7">
    <source>
        <dbReference type="ARBA" id="ARBA00047473"/>
    </source>
</evidence>